<dbReference type="Gene3D" id="3.20.20.80">
    <property type="entry name" value="Glycosidases"/>
    <property type="match status" value="2"/>
</dbReference>
<dbReference type="HOGENOM" id="CLU_1825428_0_0_1"/>
<dbReference type="Pfam" id="PF00331">
    <property type="entry name" value="Glyco_hydro_10"/>
    <property type="match status" value="2"/>
</dbReference>
<dbReference type="InterPro" id="IPR017853">
    <property type="entry name" value="GH"/>
</dbReference>
<keyword evidence="7" id="KW-1185">Reference proteome</keyword>
<accession>A0A067SPE1</accession>
<name>A0A067SPE1_GALM3</name>
<organism evidence="6 7">
    <name type="scientific">Galerina marginata (strain CBS 339.88)</name>
    <dbReference type="NCBI Taxonomy" id="685588"/>
    <lineage>
        <taxon>Eukaryota</taxon>
        <taxon>Fungi</taxon>
        <taxon>Dikarya</taxon>
        <taxon>Basidiomycota</taxon>
        <taxon>Agaricomycotina</taxon>
        <taxon>Agaricomycetes</taxon>
        <taxon>Agaricomycetidae</taxon>
        <taxon>Agaricales</taxon>
        <taxon>Agaricineae</taxon>
        <taxon>Strophariaceae</taxon>
        <taxon>Galerina</taxon>
    </lineage>
</organism>
<dbReference type="EMBL" id="KL142407">
    <property type="protein sequence ID" value="KDR68643.1"/>
    <property type="molecule type" value="Genomic_DNA"/>
</dbReference>
<keyword evidence="4" id="KW-0624">Polysaccharide degradation</keyword>
<dbReference type="SUPFAM" id="SSF51445">
    <property type="entry name" value="(Trans)glycosidases"/>
    <property type="match status" value="1"/>
</dbReference>
<evidence type="ECO:0000256" key="2">
    <source>
        <dbReference type="ARBA" id="ARBA00022801"/>
    </source>
</evidence>
<evidence type="ECO:0000313" key="6">
    <source>
        <dbReference type="EMBL" id="KDR68643.1"/>
    </source>
</evidence>
<dbReference type="GO" id="GO:0031176">
    <property type="term" value="F:endo-1,4-beta-xylanase activity"/>
    <property type="evidence" value="ECO:0007669"/>
    <property type="project" value="UniProtKB-ARBA"/>
</dbReference>
<evidence type="ECO:0000259" key="5">
    <source>
        <dbReference type="Pfam" id="PF00331"/>
    </source>
</evidence>
<dbReference type="STRING" id="685588.A0A067SPE1"/>
<dbReference type="AlphaFoldDB" id="A0A067SPE1"/>
<evidence type="ECO:0000256" key="4">
    <source>
        <dbReference type="ARBA" id="ARBA00023326"/>
    </source>
</evidence>
<gene>
    <name evidence="6" type="ORF">GALMADRAFT_215778</name>
</gene>
<protein>
    <recommendedName>
        <fullName evidence="5">GH10 domain-containing protein</fullName>
    </recommendedName>
</protein>
<feature type="domain" description="GH10" evidence="5">
    <location>
        <begin position="75"/>
        <end position="134"/>
    </location>
</feature>
<dbReference type="GO" id="GO:0000272">
    <property type="term" value="P:polysaccharide catabolic process"/>
    <property type="evidence" value="ECO:0007669"/>
    <property type="project" value="UniProtKB-KW"/>
</dbReference>
<reference evidence="7" key="1">
    <citation type="journal article" date="2014" name="Proc. Natl. Acad. Sci. U.S.A.">
        <title>Extensive sampling of basidiomycete genomes demonstrates inadequacy of the white-rot/brown-rot paradigm for wood decay fungi.</title>
        <authorList>
            <person name="Riley R."/>
            <person name="Salamov A.A."/>
            <person name="Brown D.W."/>
            <person name="Nagy L.G."/>
            <person name="Floudas D."/>
            <person name="Held B.W."/>
            <person name="Levasseur A."/>
            <person name="Lombard V."/>
            <person name="Morin E."/>
            <person name="Otillar R."/>
            <person name="Lindquist E.A."/>
            <person name="Sun H."/>
            <person name="LaButti K.M."/>
            <person name="Schmutz J."/>
            <person name="Jabbour D."/>
            <person name="Luo H."/>
            <person name="Baker S.E."/>
            <person name="Pisabarro A.G."/>
            <person name="Walton J.D."/>
            <person name="Blanchette R.A."/>
            <person name="Henrissat B."/>
            <person name="Martin F."/>
            <person name="Cullen D."/>
            <person name="Hibbett D.S."/>
            <person name="Grigoriev I.V."/>
        </authorList>
    </citation>
    <scope>NUCLEOTIDE SEQUENCE [LARGE SCALE GENOMIC DNA]</scope>
    <source>
        <strain evidence="7">CBS 339.88</strain>
    </source>
</reference>
<proteinExistence type="inferred from homology"/>
<keyword evidence="2" id="KW-0378">Hydrolase</keyword>
<feature type="domain" description="GH10" evidence="5">
    <location>
        <begin position="9"/>
        <end position="66"/>
    </location>
</feature>
<evidence type="ECO:0000256" key="3">
    <source>
        <dbReference type="ARBA" id="ARBA00023277"/>
    </source>
</evidence>
<evidence type="ECO:0000256" key="1">
    <source>
        <dbReference type="ARBA" id="ARBA00007495"/>
    </source>
</evidence>
<sequence length="141" mass="15794">MSSMSRSNDDGTWHSNIFYGTIEESYVGIALRAARAADLHTNRYINDTTSKGQDLCPTAMLNLVKSKACRWTLTPIEQFTFLGVEVALTDLDIRMNFPVTDVQFLQQKRDYQAVISGCKNVPGCVGVTVWGFSDWVCDFPL</sequence>
<evidence type="ECO:0000313" key="7">
    <source>
        <dbReference type="Proteomes" id="UP000027222"/>
    </source>
</evidence>
<comment type="similarity">
    <text evidence="1">Belongs to the glycosyl hydrolase 10 (cellulase F) family.</text>
</comment>
<keyword evidence="3" id="KW-0119">Carbohydrate metabolism</keyword>
<dbReference type="Proteomes" id="UP000027222">
    <property type="component" value="Unassembled WGS sequence"/>
</dbReference>
<dbReference type="InterPro" id="IPR001000">
    <property type="entry name" value="GH10_dom"/>
</dbReference>
<dbReference type="OrthoDB" id="3055998at2759"/>